<gene>
    <name evidence="4" type="ORF">Pr1d_28770</name>
</gene>
<keyword evidence="5" id="KW-1185">Reference proteome</keyword>
<accession>A0A5B9QF93</accession>
<dbReference type="OrthoDB" id="258964at2"/>
<evidence type="ECO:0008006" key="6">
    <source>
        <dbReference type="Google" id="ProtNLM"/>
    </source>
</evidence>
<feature type="compositionally biased region" description="Low complexity" evidence="2">
    <location>
        <begin position="264"/>
        <end position="294"/>
    </location>
</feature>
<feature type="compositionally biased region" description="Low complexity" evidence="2">
    <location>
        <begin position="304"/>
        <end position="313"/>
    </location>
</feature>
<dbReference type="EMBL" id="CP042913">
    <property type="protein sequence ID" value="QEG35576.1"/>
    <property type="molecule type" value="Genomic_DNA"/>
</dbReference>
<feature type="chain" id="PRO_5023061623" description="Chromosome partition protein Smc" evidence="3">
    <location>
        <begin position="31"/>
        <end position="565"/>
    </location>
</feature>
<feature type="signal peptide" evidence="3">
    <location>
        <begin position="1"/>
        <end position="30"/>
    </location>
</feature>
<name>A0A5B9QF93_9BACT</name>
<proteinExistence type="predicted"/>
<reference evidence="4 5" key="1">
    <citation type="submission" date="2019-08" db="EMBL/GenBank/DDBJ databases">
        <title>Deep-cultivation of Planctomycetes and their phenomic and genomic characterization uncovers novel biology.</title>
        <authorList>
            <person name="Wiegand S."/>
            <person name="Jogler M."/>
            <person name="Boedeker C."/>
            <person name="Pinto D."/>
            <person name="Vollmers J."/>
            <person name="Rivas-Marin E."/>
            <person name="Kohn T."/>
            <person name="Peeters S.H."/>
            <person name="Heuer A."/>
            <person name="Rast P."/>
            <person name="Oberbeckmann S."/>
            <person name="Bunk B."/>
            <person name="Jeske O."/>
            <person name="Meyerdierks A."/>
            <person name="Storesund J.E."/>
            <person name="Kallscheuer N."/>
            <person name="Luecker S."/>
            <person name="Lage O.M."/>
            <person name="Pohl T."/>
            <person name="Merkel B.J."/>
            <person name="Hornburger P."/>
            <person name="Mueller R.-W."/>
            <person name="Bruemmer F."/>
            <person name="Labrenz M."/>
            <person name="Spormann A.M."/>
            <person name="Op den Camp H."/>
            <person name="Overmann J."/>
            <person name="Amann R."/>
            <person name="Jetten M.S.M."/>
            <person name="Mascher T."/>
            <person name="Medema M.H."/>
            <person name="Devos D.P."/>
            <person name="Kaster A.-K."/>
            <person name="Ovreas L."/>
            <person name="Rohde M."/>
            <person name="Galperin M.Y."/>
            <person name="Jogler C."/>
        </authorList>
    </citation>
    <scope>NUCLEOTIDE SEQUENCE [LARGE SCALE GENOMIC DNA]</scope>
    <source>
        <strain evidence="4 5">Pr1d</strain>
    </source>
</reference>
<feature type="compositionally biased region" description="Basic and acidic residues" evidence="2">
    <location>
        <begin position="314"/>
        <end position="330"/>
    </location>
</feature>
<evidence type="ECO:0000313" key="4">
    <source>
        <dbReference type="EMBL" id="QEG35576.1"/>
    </source>
</evidence>
<feature type="region of interest" description="Disordered" evidence="2">
    <location>
        <begin position="160"/>
        <end position="330"/>
    </location>
</feature>
<dbReference type="KEGG" id="bgok:Pr1d_28770"/>
<protein>
    <recommendedName>
        <fullName evidence="6">Chromosome partition protein Smc</fullName>
    </recommendedName>
</protein>
<keyword evidence="1" id="KW-0175">Coiled coil</keyword>
<evidence type="ECO:0000256" key="3">
    <source>
        <dbReference type="SAM" id="SignalP"/>
    </source>
</evidence>
<evidence type="ECO:0000256" key="2">
    <source>
        <dbReference type="SAM" id="MobiDB-lite"/>
    </source>
</evidence>
<dbReference type="Proteomes" id="UP000323917">
    <property type="component" value="Chromosome"/>
</dbReference>
<keyword evidence="3" id="KW-0732">Signal</keyword>
<organism evidence="4 5">
    <name type="scientific">Bythopirellula goksoeyrii</name>
    <dbReference type="NCBI Taxonomy" id="1400387"/>
    <lineage>
        <taxon>Bacteria</taxon>
        <taxon>Pseudomonadati</taxon>
        <taxon>Planctomycetota</taxon>
        <taxon>Planctomycetia</taxon>
        <taxon>Pirellulales</taxon>
        <taxon>Lacipirellulaceae</taxon>
        <taxon>Bythopirellula</taxon>
    </lineage>
</organism>
<feature type="compositionally biased region" description="Low complexity" evidence="2">
    <location>
        <begin position="210"/>
        <end position="258"/>
    </location>
</feature>
<dbReference type="RefSeq" id="WP_148074076.1">
    <property type="nucleotide sequence ID" value="NZ_CP042913.1"/>
</dbReference>
<feature type="coiled-coil region" evidence="1">
    <location>
        <begin position="463"/>
        <end position="490"/>
    </location>
</feature>
<dbReference type="AlphaFoldDB" id="A0A5B9QF93"/>
<evidence type="ECO:0000256" key="1">
    <source>
        <dbReference type="SAM" id="Coils"/>
    </source>
</evidence>
<sequence length="565" mass="62552" precursor="true">MPPRLRHHGNTYILAWVTLLAIVIPCAAQAAEQDSNPSPPQLAEKEAGLAEQFDRLELLAGRLAELSKSTQPRRAELLRQLVAKSREKELPEQFRSVIDALKQDRLSEASEVQTSLHSELQAMLELLLQEDRDRQIESQTKRISKYLAELNKLIRQQRGIKARTAGGDSQEELSDDQGRTAESAGKLGEQIAETEGTSKLSPKSSESKSQDASPSSEGKSAESSETPPGDASPSESSPAESSPSESSPSQPSPSSGEPSEGKPSKSSGQPSQGQGNNSSGSPQSSDQEQQQQSPADSAVEKLKQAQQRMQQAQERLDEAQRDESVKEQEQALRDLEQAKAELEKILRQLREEELERMLVMLEARLRKMLEAQNNVYDQTLKLNESVDRVAEHELEIASATLGRKEEQIVGEVDRALILLKEDGSSVAFPEALQQVREDMQTVAGRLRSVKTDKITQAVEQDIIETLEEMLAALQQALKEMREQRASQQQGGGGQPGEQPLVDQLAELRMIRALQMRVNRRTEFYATLIKGDQAEDAELLEALDQLSERQGHIFEATRDLHQGANQ</sequence>
<evidence type="ECO:0000313" key="5">
    <source>
        <dbReference type="Proteomes" id="UP000323917"/>
    </source>
</evidence>